<proteinExistence type="predicted"/>
<dbReference type="Proteomes" id="UP000786875">
    <property type="component" value="Unassembled WGS sequence"/>
</dbReference>
<reference evidence="1 2" key="1">
    <citation type="submission" date="2020-04" db="EMBL/GenBank/DDBJ databases">
        <title>Genome sequencing of Rosenbergiella species.</title>
        <authorList>
            <person name="Alvarez-Perez S."/>
            <person name="Lievens B."/>
        </authorList>
    </citation>
    <scope>NUCLEOTIDE SEQUENCE [LARGE SCALE GENOMIC DNA]</scope>
    <source>
        <strain evidence="1 2">CdVSA20.1</strain>
    </source>
</reference>
<accession>A0ABS5T361</accession>
<keyword evidence="2" id="KW-1185">Reference proteome</keyword>
<dbReference type="InterPro" id="IPR009731">
    <property type="entry name" value="P-like"/>
</dbReference>
<name>A0ABS5T361_9GAMM</name>
<protein>
    <submittedName>
        <fullName evidence="1">DNA replication protein</fullName>
    </submittedName>
</protein>
<dbReference type="Pfam" id="PF06992">
    <property type="entry name" value="Phage_lambda_P"/>
    <property type="match status" value="1"/>
</dbReference>
<organism evidence="1 2">
    <name type="scientific">Rosenbergiella australiborealis</name>
    <dbReference type="NCBI Taxonomy" id="1544696"/>
    <lineage>
        <taxon>Bacteria</taxon>
        <taxon>Pseudomonadati</taxon>
        <taxon>Pseudomonadota</taxon>
        <taxon>Gammaproteobacteria</taxon>
        <taxon>Enterobacterales</taxon>
        <taxon>Erwiniaceae</taxon>
        <taxon>Rosenbergiella</taxon>
    </lineage>
</organism>
<dbReference type="EMBL" id="JABBFO010000003">
    <property type="protein sequence ID" value="MBT0726802.1"/>
    <property type="molecule type" value="Genomic_DNA"/>
</dbReference>
<gene>
    <name evidence="1" type="ORF">HGT73_05295</name>
</gene>
<dbReference type="RefSeq" id="WP_214212620.1">
    <property type="nucleotide sequence ID" value="NZ_JABBFO010000003.1"/>
</dbReference>
<evidence type="ECO:0000313" key="1">
    <source>
        <dbReference type="EMBL" id="MBT0726802.1"/>
    </source>
</evidence>
<sequence length="228" mass="26308">MRNLNAAIARRDGKALAAMATPEPPKKPVSQQAVQVFNELFRQLKAAFPALMMSIKTQEDLDELRRQWVMAFVENGIYSIGQVNAGMKIARQQEVPFLPSPGQFISWCHQEEFRTAGLPNEEELYLIVMKYCSQRGLYDCAENYPWQSNAEYWMVTTLYDQMRALNLSEAELKKRCRKQLHSMVQRLNADETIPAPRKQIPVLHIPSTKETAKSHIAQIRRRFGLRRG</sequence>
<evidence type="ECO:0000313" key="2">
    <source>
        <dbReference type="Proteomes" id="UP000786875"/>
    </source>
</evidence>
<comment type="caution">
    <text evidence="1">The sequence shown here is derived from an EMBL/GenBank/DDBJ whole genome shotgun (WGS) entry which is preliminary data.</text>
</comment>